<dbReference type="PANTHER" id="PTHR34835">
    <property type="entry name" value="OS07G0283600 PROTEIN-RELATED"/>
    <property type="match status" value="1"/>
</dbReference>
<accession>A0AA35YRJ1</accession>
<dbReference type="PANTHER" id="PTHR34835:SF90">
    <property type="entry name" value="AMINOTRANSFERASE-LIKE PLANT MOBILE DOMAIN-CONTAINING PROTEIN"/>
    <property type="match status" value="1"/>
</dbReference>
<name>A0AA35YRJ1_LACSI</name>
<keyword evidence="3" id="KW-1185">Reference proteome</keyword>
<proteinExistence type="predicted"/>
<reference evidence="2" key="1">
    <citation type="submission" date="2023-04" db="EMBL/GenBank/DDBJ databases">
        <authorList>
            <person name="Vijverberg K."/>
            <person name="Xiong W."/>
            <person name="Schranz E."/>
        </authorList>
    </citation>
    <scope>NUCLEOTIDE SEQUENCE</scope>
</reference>
<dbReference type="EMBL" id="OX465080">
    <property type="protein sequence ID" value="CAI9278918.1"/>
    <property type="molecule type" value="Genomic_DNA"/>
</dbReference>
<dbReference type="Proteomes" id="UP001177003">
    <property type="component" value="Chromosome 4"/>
</dbReference>
<sequence>MVFLEQSRTKFTSDFYSRKRPDDDDDFVNQQPVTIPIQKIVKNQTRMANPGKVEDSLRYLNTRFPPEHITKTMALLNNGQRKCVESIGFGSALNIQLEKLSRTICYWVFDNYDPNINSIRVKDKRLVVTRERLFYLSFKKVEDATIQSPTTGMMYWTTDMLDKRELEELSKGGFGSVIIPSQHISKNHTKQEDGEDDDATGSKRDCKSPAGFIEHVVQETSQSENDADNNLKDIMSEINIEFNACDNALRAIHKLLMQGINQFPDSVELHMLVTKTHHEFNLAWPDFSTSVDSHDETFFNGAATPVMQVRDNTVETKVDQFTEAQMADEPLIDVVCTPFTQILNADAFDMMLESAFDTSTRLSTPSDHVEPNIKIDDVNAVPVTIVVPRWTSRLVVSPVTVMAPRRTRRLVQLTEKLRSPYSNRALIQTKFLDQSRRECPVGFSQGWTRNGTFLNQYIRFTGK</sequence>
<feature type="region of interest" description="Disordered" evidence="1">
    <location>
        <begin position="185"/>
        <end position="205"/>
    </location>
</feature>
<dbReference type="AlphaFoldDB" id="A0AA35YRJ1"/>
<evidence type="ECO:0000256" key="1">
    <source>
        <dbReference type="SAM" id="MobiDB-lite"/>
    </source>
</evidence>
<gene>
    <name evidence="2" type="ORF">LSALG_LOCUS18755</name>
</gene>
<organism evidence="2 3">
    <name type="scientific">Lactuca saligna</name>
    <name type="common">Willowleaf lettuce</name>
    <dbReference type="NCBI Taxonomy" id="75948"/>
    <lineage>
        <taxon>Eukaryota</taxon>
        <taxon>Viridiplantae</taxon>
        <taxon>Streptophyta</taxon>
        <taxon>Embryophyta</taxon>
        <taxon>Tracheophyta</taxon>
        <taxon>Spermatophyta</taxon>
        <taxon>Magnoliopsida</taxon>
        <taxon>eudicotyledons</taxon>
        <taxon>Gunneridae</taxon>
        <taxon>Pentapetalae</taxon>
        <taxon>asterids</taxon>
        <taxon>campanulids</taxon>
        <taxon>Asterales</taxon>
        <taxon>Asteraceae</taxon>
        <taxon>Cichorioideae</taxon>
        <taxon>Cichorieae</taxon>
        <taxon>Lactucinae</taxon>
        <taxon>Lactuca</taxon>
    </lineage>
</organism>
<evidence type="ECO:0000313" key="2">
    <source>
        <dbReference type="EMBL" id="CAI9278918.1"/>
    </source>
</evidence>
<protein>
    <submittedName>
        <fullName evidence="2">Uncharacterized protein</fullName>
    </submittedName>
</protein>
<evidence type="ECO:0000313" key="3">
    <source>
        <dbReference type="Proteomes" id="UP001177003"/>
    </source>
</evidence>